<evidence type="ECO:0000256" key="3">
    <source>
        <dbReference type="ARBA" id="ARBA00022970"/>
    </source>
</evidence>
<evidence type="ECO:0000256" key="4">
    <source>
        <dbReference type="SAM" id="SignalP"/>
    </source>
</evidence>
<dbReference type="InterPro" id="IPR051010">
    <property type="entry name" value="BCAA_transport"/>
</dbReference>
<evidence type="ECO:0000259" key="5">
    <source>
        <dbReference type="PROSITE" id="PS50206"/>
    </source>
</evidence>
<evidence type="ECO:0000256" key="2">
    <source>
        <dbReference type="ARBA" id="ARBA00022729"/>
    </source>
</evidence>
<keyword evidence="3" id="KW-0029">Amino-acid transport</keyword>
<evidence type="ECO:0000313" key="7">
    <source>
        <dbReference type="Proteomes" id="UP001595528"/>
    </source>
</evidence>
<evidence type="ECO:0000256" key="1">
    <source>
        <dbReference type="ARBA" id="ARBA00010062"/>
    </source>
</evidence>
<dbReference type="Proteomes" id="UP001595528">
    <property type="component" value="Unassembled WGS sequence"/>
</dbReference>
<name>A0ABV7L4K1_9PROT</name>
<keyword evidence="7" id="KW-1185">Reference proteome</keyword>
<comment type="similarity">
    <text evidence="1">Belongs to the leucine-binding protein family.</text>
</comment>
<accession>A0ABV7L4K1</accession>
<dbReference type="EMBL" id="JBHRTR010000032">
    <property type="protein sequence ID" value="MFC3229469.1"/>
    <property type="molecule type" value="Genomic_DNA"/>
</dbReference>
<gene>
    <name evidence="6" type="ORF">ACFOGJ_19635</name>
</gene>
<feature type="non-terminal residue" evidence="6">
    <location>
        <position position="394"/>
    </location>
</feature>
<dbReference type="SUPFAM" id="SSF53822">
    <property type="entry name" value="Periplasmic binding protein-like I"/>
    <property type="match status" value="1"/>
</dbReference>
<dbReference type="InterPro" id="IPR028081">
    <property type="entry name" value="Leu-bd"/>
</dbReference>
<dbReference type="Pfam" id="PF13458">
    <property type="entry name" value="Peripla_BP_6"/>
    <property type="match status" value="1"/>
</dbReference>
<dbReference type="InterPro" id="IPR001763">
    <property type="entry name" value="Rhodanese-like_dom"/>
</dbReference>
<feature type="domain" description="Rhodanese" evidence="5">
    <location>
        <begin position="228"/>
        <end position="274"/>
    </location>
</feature>
<reference evidence="7" key="1">
    <citation type="journal article" date="2019" name="Int. J. Syst. Evol. Microbiol.">
        <title>The Global Catalogue of Microorganisms (GCM) 10K type strain sequencing project: providing services to taxonomists for standard genome sequencing and annotation.</title>
        <authorList>
            <consortium name="The Broad Institute Genomics Platform"/>
            <consortium name="The Broad Institute Genome Sequencing Center for Infectious Disease"/>
            <person name="Wu L."/>
            <person name="Ma J."/>
        </authorList>
    </citation>
    <scope>NUCLEOTIDE SEQUENCE [LARGE SCALE GENOMIC DNA]</scope>
    <source>
        <strain evidence="7">KCTC 42964</strain>
    </source>
</reference>
<feature type="signal peptide" evidence="4">
    <location>
        <begin position="1"/>
        <end position="26"/>
    </location>
</feature>
<dbReference type="PANTHER" id="PTHR30483">
    <property type="entry name" value="LEUCINE-SPECIFIC-BINDING PROTEIN"/>
    <property type="match status" value="1"/>
</dbReference>
<comment type="caution">
    <text evidence="6">The sequence shown here is derived from an EMBL/GenBank/DDBJ whole genome shotgun (WGS) entry which is preliminary data.</text>
</comment>
<dbReference type="PROSITE" id="PS50206">
    <property type="entry name" value="RHODANESE_3"/>
    <property type="match status" value="1"/>
</dbReference>
<dbReference type="RefSeq" id="WP_379903710.1">
    <property type="nucleotide sequence ID" value="NZ_JBHRTR010000032.1"/>
</dbReference>
<sequence>MKRFPTWASAAAMMAAVALPAGTAAADDDEIIVGFAIAESGWMQAYDQPSTRAALVRVDEINEAGGLLGKPIQVVMADTKTDRNEGVKAGQEVVDEGADMVVVSCDYDFGAPAANVAQDAELISFFLCAEDVKAGIEGVGPYSFSASVLAAVQGATMAEWSINERKAKTGYVLLDTSIEYNKGICYGFDWMFPKAGGEIVGRDTFKNDDPSIASQITRIKSLASPPDVIMLCSYNPGGASAAKQLRAAGIESLIVNGSSLDGSYWLDAVPDLSGFVVPVQGSIYGDDPDPNVEIFNKKYEAKWGERPSSQYAYPGYVMIDVWAKAVERAGTTETEAVVAELEKMNNEPTLFGPRTFTDKLHHQNQATYKLVEATDGKFAYIGEWTISEPVPMEI</sequence>
<evidence type="ECO:0000313" key="6">
    <source>
        <dbReference type="EMBL" id="MFC3229469.1"/>
    </source>
</evidence>
<proteinExistence type="inferred from homology"/>
<dbReference type="InterPro" id="IPR028082">
    <property type="entry name" value="Peripla_BP_I"/>
</dbReference>
<organism evidence="6 7">
    <name type="scientific">Marinibaculum pumilum</name>
    <dbReference type="NCBI Taxonomy" id="1766165"/>
    <lineage>
        <taxon>Bacteria</taxon>
        <taxon>Pseudomonadati</taxon>
        <taxon>Pseudomonadota</taxon>
        <taxon>Alphaproteobacteria</taxon>
        <taxon>Rhodospirillales</taxon>
        <taxon>Rhodospirillaceae</taxon>
        <taxon>Marinibaculum</taxon>
    </lineage>
</organism>
<dbReference type="PANTHER" id="PTHR30483:SF6">
    <property type="entry name" value="PERIPLASMIC BINDING PROTEIN OF ABC TRANSPORTER FOR NATURAL AMINO ACIDS"/>
    <property type="match status" value="1"/>
</dbReference>
<feature type="chain" id="PRO_5046005597" evidence="4">
    <location>
        <begin position="27"/>
        <end position="394"/>
    </location>
</feature>
<keyword evidence="3" id="KW-0813">Transport</keyword>
<dbReference type="Gene3D" id="3.40.50.2300">
    <property type="match status" value="2"/>
</dbReference>
<protein>
    <submittedName>
        <fullName evidence="6">ABC transporter substrate-binding protein</fullName>
    </submittedName>
</protein>
<keyword evidence="2 4" id="KW-0732">Signal</keyword>